<dbReference type="SUPFAM" id="SSF56112">
    <property type="entry name" value="Protein kinase-like (PK-like)"/>
    <property type="match status" value="1"/>
</dbReference>
<dbReference type="Gene3D" id="1.10.510.10">
    <property type="entry name" value="Transferase(Phosphotransferase) domain 1"/>
    <property type="match status" value="1"/>
</dbReference>
<dbReference type="PANTHER" id="PTHR48055:SF46">
    <property type="entry name" value="LEUCINE-RICH REPEAT SERINE_THREONINE-PROTEIN KINASE 1"/>
    <property type="match status" value="1"/>
</dbReference>
<gene>
    <name evidence="1" type="primary">ga17921</name>
    <name evidence="1" type="ORF">PR202_ga17921</name>
</gene>
<keyword evidence="2" id="KW-1185">Reference proteome</keyword>
<protein>
    <submittedName>
        <fullName evidence="1">Uncharacterized protein</fullName>
    </submittedName>
</protein>
<organism evidence="1 2">
    <name type="scientific">Eleusine coracana subsp. coracana</name>
    <dbReference type="NCBI Taxonomy" id="191504"/>
    <lineage>
        <taxon>Eukaryota</taxon>
        <taxon>Viridiplantae</taxon>
        <taxon>Streptophyta</taxon>
        <taxon>Embryophyta</taxon>
        <taxon>Tracheophyta</taxon>
        <taxon>Spermatophyta</taxon>
        <taxon>Magnoliopsida</taxon>
        <taxon>Liliopsida</taxon>
        <taxon>Poales</taxon>
        <taxon>Poaceae</taxon>
        <taxon>PACMAD clade</taxon>
        <taxon>Chloridoideae</taxon>
        <taxon>Cynodonteae</taxon>
        <taxon>Eleusininae</taxon>
        <taxon>Eleusine</taxon>
    </lineage>
</organism>
<dbReference type="Proteomes" id="UP001054889">
    <property type="component" value="Unassembled WGS sequence"/>
</dbReference>
<proteinExistence type="predicted"/>
<dbReference type="InterPro" id="IPR051564">
    <property type="entry name" value="LRR_receptor-like_kinase"/>
</dbReference>
<dbReference type="PANTHER" id="PTHR48055">
    <property type="entry name" value="LEUCINE-RICH REPEAT RECEPTOR PROTEIN KINASE EMS1"/>
    <property type="match status" value="1"/>
</dbReference>
<dbReference type="InterPro" id="IPR011009">
    <property type="entry name" value="Kinase-like_dom_sf"/>
</dbReference>
<evidence type="ECO:0000313" key="1">
    <source>
        <dbReference type="EMBL" id="GJN00721.1"/>
    </source>
</evidence>
<reference evidence="1" key="1">
    <citation type="journal article" date="2018" name="DNA Res.">
        <title>Multiple hybrid de novo genome assembly of finger millet, an orphan allotetraploid crop.</title>
        <authorList>
            <person name="Hatakeyama M."/>
            <person name="Aluri S."/>
            <person name="Balachadran M.T."/>
            <person name="Sivarajan S.R."/>
            <person name="Patrignani A."/>
            <person name="Gruter S."/>
            <person name="Poveda L."/>
            <person name="Shimizu-Inatsugi R."/>
            <person name="Baeten J."/>
            <person name="Francoijs K.J."/>
            <person name="Nataraja K.N."/>
            <person name="Reddy Y.A.N."/>
            <person name="Phadnis S."/>
            <person name="Ravikumar R.L."/>
            <person name="Schlapbach R."/>
            <person name="Sreeman S.M."/>
            <person name="Shimizu K.K."/>
        </authorList>
    </citation>
    <scope>NUCLEOTIDE SEQUENCE</scope>
</reference>
<evidence type="ECO:0000313" key="2">
    <source>
        <dbReference type="Proteomes" id="UP001054889"/>
    </source>
</evidence>
<sequence length="105" mass="11947">MLLEMISGKRPTDVISEEGHSLHEWVRICCLQQHEEDAVVERSLLPGDPVPRHGEVMEVIVELLELGVACTQLVPNMRPSMDDVAHEIGCLRDGTWRKYRGIPEY</sequence>
<dbReference type="GO" id="GO:0016020">
    <property type="term" value="C:membrane"/>
    <property type="evidence" value="ECO:0007669"/>
    <property type="project" value="TreeGrafter"/>
</dbReference>
<comment type="caution">
    <text evidence="1">The sequence shown here is derived from an EMBL/GenBank/DDBJ whole genome shotgun (WGS) entry which is preliminary data.</text>
</comment>
<dbReference type="EMBL" id="BQKI01000008">
    <property type="protein sequence ID" value="GJN00721.1"/>
    <property type="molecule type" value="Genomic_DNA"/>
</dbReference>
<name>A0AAV5CRK1_ELECO</name>
<accession>A0AAV5CRK1</accession>
<reference evidence="1" key="2">
    <citation type="submission" date="2021-12" db="EMBL/GenBank/DDBJ databases">
        <title>Resequencing data analysis of finger millet.</title>
        <authorList>
            <person name="Hatakeyama M."/>
            <person name="Aluri S."/>
            <person name="Balachadran M.T."/>
            <person name="Sivarajan S.R."/>
            <person name="Poveda L."/>
            <person name="Shimizu-Inatsugi R."/>
            <person name="Schlapbach R."/>
            <person name="Sreeman S.M."/>
            <person name="Shimizu K.K."/>
        </authorList>
    </citation>
    <scope>NUCLEOTIDE SEQUENCE</scope>
</reference>
<dbReference type="AlphaFoldDB" id="A0AAV5CRK1"/>